<evidence type="ECO:0000256" key="1">
    <source>
        <dbReference type="SAM" id="Phobius"/>
    </source>
</evidence>
<name>A0A8B0STM1_KLEPN</name>
<dbReference type="AlphaFoldDB" id="A0A8B0STM1"/>
<keyword evidence="1" id="KW-0472">Membrane</keyword>
<keyword evidence="1" id="KW-1133">Transmembrane helix</keyword>
<proteinExistence type="predicted"/>
<geneLocation type="plasmid" evidence="2">
    <name>p17-15-vir-like</name>
</geneLocation>
<accession>A0A8B0STM1</accession>
<feature type="transmembrane region" description="Helical" evidence="1">
    <location>
        <begin position="34"/>
        <end position="50"/>
    </location>
</feature>
<keyword evidence="1" id="KW-0812">Transmembrane</keyword>
<reference evidence="2" key="1">
    <citation type="submission" date="2020-01" db="EMBL/GenBank/DDBJ databases">
        <authorList>
            <person name="Qin S."/>
        </authorList>
    </citation>
    <scope>NUCLEOTIDE SEQUENCE</scope>
    <source>
        <strain evidence="2">CVir17-16-YZ6g</strain>
        <plasmid evidence="2">p17-15-vir-like</plasmid>
    </source>
</reference>
<evidence type="ECO:0000313" key="2">
    <source>
        <dbReference type="EMBL" id="QTX14695.1"/>
    </source>
</evidence>
<sequence length="51" mass="5633">MINPSFSVADKTEACRGAGCCLLSFSGLDYTECLWQISGFFLVLIHMLLVM</sequence>
<keyword evidence="2" id="KW-0614">Plasmid</keyword>
<dbReference type="EMBL" id="MN956836">
    <property type="protein sequence ID" value="QTX14695.1"/>
    <property type="molecule type" value="Genomic_DNA"/>
</dbReference>
<organism evidence="2">
    <name type="scientific">Klebsiella pneumoniae</name>
    <dbReference type="NCBI Taxonomy" id="573"/>
    <lineage>
        <taxon>Bacteria</taxon>
        <taxon>Pseudomonadati</taxon>
        <taxon>Pseudomonadota</taxon>
        <taxon>Gammaproteobacteria</taxon>
        <taxon>Enterobacterales</taxon>
        <taxon>Enterobacteriaceae</taxon>
        <taxon>Klebsiella/Raoultella group</taxon>
        <taxon>Klebsiella</taxon>
        <taxon>Klebsiella pneumoniae complex</taxon>
    </lineage>
</organism>
<protein>
    <submittedName>
        <fullName evidence="2">Uncharacterized protein</fullName>
    </submittedName>
</protein>